<name>A0ABX2TID1_9PROT</name>
<evidence type="ECO:0000259" key="1">
    <source>
        <dbReference type="Pfam" id="PF01575"/>
    </source>
</evidence>
<feature type="domain" description="MaoC-like" evidence="1">
    <location>
        <begin position="17"/>
        <end position="123"/>
    </location>
</feature>
<organism evidence="2 3">
    <name type="scientific">Azospirillum oleiclasticum</name>
    <dbReference type="NCBI Taxonomy" id="2735135"/>
    <lineage>
        <taxon>Bacteria</taxon>
        <taxon>Pseudomonadati</taxon>
        <taxon>Pseudomonadota</taxon>
        <taxon>Alphaproteobacteria</taxon>
        <taxon>Rhodospirillales</taxon>
        <taxon>Azospirillaceae</taxon>
        <taxon>Azospirillum</taxon>
    </lineage>
</organism>
<protein>
    <submittedName>
        <fullName evidence="2">Dehydratase</fullName>
    </submittedName>
</protein>
<dbReference type="Gene3D" id="3.10.129.10">
    <property type="entry name" value="Hotdog Thioesterase"/>
    <property type="match status" value="1"/>
</dbReference>
<proteinExistence type="predicted"/>
<evidence type="ECO:0000313" key="2">
    <source>
        <dbReference type="EMBL" id="NYZ23986.1"/>
    </source>
</evidence>
<evidence type="ECO:0000313" key="3">
    <source>
        <dbReference type="Proteomes" id="UP000584642"/>
    </source>
</evidence>
<dbReference type="PANTHER" id="PTHR43437">
    <property type="entry name" value="HYDROXYACYL-THIOESTER DEHYDRATASE TYPE 2, MITOCHONDRIAL-RELATED"/>
    <property type="match status" value="1"/>
</dbReference>
<dbReference type="EMBL" id="JABFDB010000033">
    <property type="protein sequence ID" value="NYZ23986.1"/>
    <property type="molecule type" value="Genomic_DNA"/>
</dbReference>
<comment type="caution">
    <text evidence="2">The sequence shown here is derived from an EMBL/GenBank/DDBJ whole genome shotgun (WGS) entry which is preliminary data.</text>
</comment>
<dbReference type="InterPro" id="IPR029069">
    <property type="entry name" value="HotDog_dom_sf"/>
</dbReference>
<gene>
    <name evidence="2" type="ORF">HND93_30150</name>
</gene>
<reference evidence="2 3" key="1">
    <citation type="submission" date="2020-05" db="EMBL/GenBank/DDBJ databases">
        <title>Azospirillum oleiclasticum sp. nov, a nitrogen-fixing and heavy crude oil-emulsifying bacterium isolated from the crude oil of Yumen Oilfield.</title>
        <authorList>
            <person name="Wu D."/>
            <person name="Cai M."/>
            <person name="Zhang X."/>
        </authorList>
    </citation>
    <scope>NUCLEOTIDE SEQUENCE [LARGE SCALE GENOMIC DNA]</scope>
    <source>
        <strain evidence="2 3">ROY-1-1-2</strain>
    </source>
</reference>
<dbReference type="Pfam" id="PF01575">
    <property type="entry name" value="MaoC_dehydratas"/>
    <property type="match status" value="1"/>
</dbReference>
<keyword evidence="3" id="KW-1185">Reference proteome</keyword>
<dbReference type="SUPFAM" id="SSF54637">
    <property type="entry name" value="Thioesterase/thiol ester dehydrase-isomerase"/>
    <property type="match status" value="1"/>
</dbReference>
<dbReference type="InterPro" id="IPR002539">
    <property type="entry name" value="MaoC-like_dom"/>
</dbReference>
<sequence length="142" mass="14821">MSAGPAMNARPAVGDRFTLVKDPVTTVQLVMYAGASGDFNRIHYDLPYAQEAGLGGVIAHGMLTMGFAAQAVTDWAGPGAVVRDLSARFLIPVRPGDRVTVEGRVDEVREEEGRLVVAVGFEAATAAGRVAAGSGIVVRPTR</sequence>
<dbReference type="InterPro" id="IPR050965">
    <property type="entry name" value="UPF0336/Enoyl-CoA_hydratase"/>
</dbReference>
<accession>A0ABX2TID1</accession>
<dbReference type="PANTHER" id="PTHR43437:SF3">
    <property type="entry name" value="HYDROXYACYL-THIOESTER DEHYDRATASE TYPE 2, MITOCHONDRIAL"/>
    <property type="match status" value="1"/>
</dbReference>
<dbReference type="Proteomes" id="UP000584642">
    <property type="component" value="Unassembled WGS sequence"/>
</dbReference>